<feature type="transmembrane region" description="Helical" evidence="8">
    <location>
        <begin position="387"/>
        <end position="407"/>
    </location>
</feature>
<feature type="transmembrane region" description="Helical" evidence="8">
    <location>
        <begin position="270"/>
        <end position="289"/>
    </location>
</feature>
<dbReference type="PROSITE" id="PS50850">
    <property type="entry name" value="MFS"/>
    <property type="match status" value="1"/>
</dbReference>
<gene>
    <name evidence="10" type="ORF">B3C1_17487</name>
</gene>
<dbReference type="PANTHER" id="PTHR42718">
    <property type="entry name" value="MAJOR FACILITATOR SUPERFAMILY MULTIDRUG TRANSPORTER MFSC"/>
    <property type="match status" value="1"/>
</dbReference>
<evidence type="ECO:0000259" key="9">
    <source>
        <dbReference type="PROSITE" id="PS50850"/>
    </source>
</evidence>
<feature type="transmembrane region" description="Helical" evidence="8">
    <location>
        <begin position="185"/>
        <end position="207"/>
    </location>
</feature>
<comment type="similarity">
    <text evidence="2 8">Belongs to the major facilitator superfamily. Bcr/CmlA family.</text>
</comment>
<keyword evidence="5 8" id="KW-0812">Transmembrane</keyword>
<dbReference type="AlphaFoldDB" id="K2IZX4"/>
<feature type="transmembrane region" description="Helical" evidence="8">
    <location>
        <begin position="328"/>
        <end position="347"/>
    </location>
</feature>
<accession>K2IZX4</accession>
<dbReference type="PATRIC" id="fig|745411.4.peg.3443"/>
<dbReference type="CDD" id="cd17320">
    <property type="entry name" value="MFS_MdfA_MDR_like"/>
    <property type="match status" value="1"/>
</dbReference>
<name>K2IZX4_9GAMM</name>
<dbReference type="InterPro" id="IPR020846">
    <property type="entry name" value="MFS_dom"/>
</dbReference>
<dbReference type="PANTHER" id="PTHR42718:SF46">
    <property type="entry name" value="BLR6921 PROTEIN"/>
    <property type="match status" value="1"/>
</dbReference>
<evidence type="ECO:0000256" key="2">
    <source>
        <dbReference type="ARBA" id="ARBA00006236"/>
    </source>
</evidence>
<keyword evidence="7 8" id="KW-0472">Membrane</keyword>
<dbReference type="InterPro" id="IPR036259">
    <property type="entry name" value="MFS_trans_sf"/>
</dbReference>
<reference evidence="10 11" key="1">
    <citation type="journal article" date="2012" name="J. Bacteriol.">
        <title>Genome Sequence of Gallaecimonas xiamenensis Type Strain 3-C-1.</title>
        <authorList>
            <person name="Lai Q."/>
            <person name="Wang L."/>
            <person name="Wang W."/>
            <person name="Shao Z."/>
        </authorList>
    </citation>
    <scope>NUCLEOTIDE SEQUENCE [LARGE SCALE GENOMIC DNA]</scope>
    <source>
        <strain evidence="10 11">3-C-1</strain>
    </source>
</reference>
<evidence type="ECO:0000256" key="4">
    <source>
        <dbReference type="ARBA" id="ARBA00022475"/>
    </source>
</evidence>
<keyword evidence="4" id="KW-1003">Cell membrane</keyword>
<dbReference type="STRING" id="745411.B3C1_17487"/>
<feature type="transmembrane region" description="Helical" evidence="8">
    <location>
        <begin position="157"/>
        <end position="179"/>
    </location>
</feature>
<dbReference type="OrthoDB" id="9814303at2"/>
<comment type="caution">
    <text evidence="10">The sequence shown here is derived from an EMBL/GenBank/DDBJ whole genome shotgun (WGS) entry which is preliminary data.</text>
</comment>
<dbReference type="NCBIfam" id="TIGR00710">
    <property type="entry name" value="efflux_Bcr_CflA"/>
    <property type="match status" value="1"/>
</dbReference>
<evidence type="ECO:0000313" key="11">
    <source>
        <dbReference type="Proteomes" id="UP000006755"/>
    </source>
</evidence>
<dbReference type="InterPro" id="IPR011701">
    <property type="entry name" value="MFS"/>
</dbReference>
<organism evidence="10 11">
    <name type="scientific">Gallaecimonas xiamenensis 3-C-1</name>
    <dbReference type="NCBI Taxonomy" id="745411"/>
    <lineage>
        <taxon>Bacteria</taxon>
        <taxon>Pseudomonadati</taxon>
        <taxon>Pseudomonadota</taxon>
        <taxon>Gammaproteobacteria</taxon>
        <taxon>Enterobacterales</taxon>
        <taxon>Gallaecimonadaceae</taxon>
        <taxon>Gallaecimonas</taxon>
    </lineage>
</organism>
<dbReference type="SUPFAM" id="SSF103473">
    <property type="entry name" value="MFS general substrate transporter"/>
    <property type="match status" value="1"/>
</dbReference>
<dbReference type="GO" id="GO:1990961">
    <property type="term" value="P:xenobiotic detoxification by transmembrane export across the plasma membrane"/>
    <property type="evidence" value="ECO:0007669"/>
    <property type="project" value="InterPro"/>
</dbReference>
<keyword evidence="11" id="KW-1185">Reference proteome</keyword>
<feature type="transmembrane region" description="Helical" evidence="8">
    <location>
        <begin position="238"/>
        <end position="258"/>
    </location>
</feature>
<evidence type="ECO:0000256" key="7">
    <source>
        <dbReference type="ARBA" id="ARBA00023136"/>
    </source>
</evidence>
<evidence type="ECO:0000256" key="5">
    <source>
        <dbReference type="ARBA" id="ARBA00022692"/>
    </source>
</evidence>
<evidence type="ECO:0000256" key="8">
    <source>
        <dbReference type="RuleBase" id="RU365088"/>
    </source>
</evidence>
<sequence length="415" mass="44933">MIVDDVNYNSPWATPGLSVEVTFLSDSKPHLGFALLLAMTMALGPLALDTYLPAFPAMALSLGTQVHQIALSISIYVFTLAFGQLVAGPLADRFGRAAVMLSGLSLFGLASFCIWRFQHYEALIALRALQAFGAGWAMVCVPALVRDRLSGREAAKFFSLIGLIMVAAPALAPSLGSLLLEAFGWPSIFVFLGAYALLLVLLLKAVIFRGQSTRPQGPHLSLWQRYGAVLATRPALRFMWLQALAFSVMMLFITHSSFIYQEHFGVSPGLFALLFGANIVLMLVMNLTNRRLLNHFEPQQILRWTLSLQALGIVLLILVMAFKPQLWLFLPAMMLTVGALGAITPNIQACYMDYFHEHGATAAALMGAVQFSIAGALSGLSSLLPESVSAIVLAQAVCSALCLVLIWTRKNAQAA</sequence>
<comment type="subcellular location">
    <subcellularLocation>
        <location evidence="8">Cell inner membrane</location>
        <topology evidence="8">Multi-pass membrane protein</topology>
    </subcellularLocation>
    <subcellularLocation>
        <location evidence="1">Cell membrane</location>
        <topology evidence="1">Multi-pass membrane protein</topology>
    </subcellularLocation>
</comment>
<dbReference type="eggNOG" id="COG2814">
    <property type="taxonomic scope" value="Bacteria"/>
</dbReference>
<evidence type="ECO:0000256" key="3">
    <source>
        <dbReference type="ARBA" id="ARBA00022448"/>
    </source>
</evidence>
<feature type="transmembrane region" description="Helical" evidence="8">
    <location>
        <begin position="359"/>
        <end position="381"/>
    </location>
</feature>
<dbReference type="Pfam" id="PF07690">
    <property type="entry name" value="MFS_1"/>
    <property type="match status" value="1"/>
</dbReference>
<evidence type="ECO:0000313" key="10">
    <source>
        <dbReference type="EMBL" id="EKE68112.1"/>
    </source>
</evidence>
<dbReference type="InterPro" id="IPR004812">
    <property type="entry name" value="Efflux_drug-R_Bcr/CmlA"/>
</dbReference>
<feature type="transmembrane region" description="Helical" evidence="8">
    <location>
        <begin position="99"/>
        <end position="118"/>
    </location>
</feature>
<feature type="domain" description="Major facilitator superfamily (MFS) profile" evidence="9">
    <location>
        <begin position="33"/>
        <end position="413"/>
    </location>
</feature>
<proteinExistence type="inferred from homology"/>
<protein>
    <recommendedName>
        <fullName evidence="8">Bcr/CflA family efflux transporter</fullName>
    </recommendedName>
</protein>
<feature type="transmembrane region" description="Helical" evidence="8">
    <location>
        <begin position="124"/>
        <end position="145"/>
    </location>
</feature>
<dbReference type="Gene3D" id="1.20.1720.10">
    <property type="entry name" value="Multidrug resistance protein D"/>
    <property type="match status" value="1"/>
</dbReference>
<feature type="transmembrane region" description="Helical" evidence="8">
    <location>
        <begin position="301"/>
        <end position="322"/>
    </location>
</feature>
<feature type="transmembrane region" description="Helical" evidence="8">
    <location>
        <begin position="31"/>
        <end position="48"/>
    </location>
</feature>
<dbReference type="GO" id="GO:0042910">
    <property type="term" value="F:xenobiotic transmembrane transporter activity"/>
    <property type="evidence" value="ECO:0007669"/>
    <property type="project" value="InterPro"/>
</dbReference>
<keyword evidence="3 8" id="KW-0813">Transport</keyword>
<keyword evidence="6 8" id="KW-1133">Transmembrane helix</keyword>
<evidence type="ECO:0000256" key="1">
    <source>
        <dbReference type="ARBA" id="ARBA00004651"/>
    </source>
</evidence>
<dbReference type="Proteomes" id="UP000006755">
    <property type="component" value="Unassembled WGS sequence"/>
</dbReference>
<dbReference type="EMBL" id="AMRI01000033">
    <property type="protein sequence ID" value="EKE68112.1"/>
    <property type="molecule type" value="Genomic_DNA"/>
</dbReference>
<dbReference type="GO" id="GO:0005886">
    <property type="term" value="C:plasma membrane"/>
    <property type="evidence" value="ECO:0007669"/>
    <property type="project" value="UniProtKB-SubCell"/>
</dbReference>
<feature type="transmembrane region" description="Helical" evidence="8">
    <location>
        <begin position="68"/>
        <end position="87"/>
    </location>
</feature>
<keyword evidence="8" id="KW-0997">Cell inner membrane</keyword>
<evidence type="ECO:0000256" key="6">
    <source>
        <dbReference type="ARBA" id="ARBA00022989"/>
    </source>
</evidence>